<evidence type="ECO:0000256" key="2">
    <source>
        <dbReference type="ARBA" id="ARBA00022603"/>
    </source>
</evidence>
<comment type="similarity">
    <text evidence="1">Belongs to the methyltransferase superfamily.</text>
</comment>
<dbReference type="PANTHER" id="PTHR44942">
    <property type="entry name" value="METHYLTRANSF_11 DOMAIN-CONTAINING PROTEIN"/>
    <property type="match status" value="1"/>
</dbReference>
<gene>
    <name evidence="5" type="ORF">V5799_020528</name>
</gene>
<dbReference type="AlphaFoldDB" id="A0AAQ4EUH0"/>
<keyword evidence="2" id="KW-0489">Methyltransferase</keyword>
<proteinExistence type="inferred from homology"/>
<dbReference type="PANTHER" id="PTHR44942:SF4">
    <property type="entry name" value="METHYLTRANSFERASE TYPE 11 DOMAIN-CONTAINING PROTEIN"/>
    <property type="match status" value="1"/>
</dbReference>
<comment type="caution">
    <text evidence="5">The sequence shown here is derived from an EMBL/GenBank/DDBJ whole genome shotgun (WGS) entry which is preliminary data.</text>
</comment>
<dbReference type="Gene3D" id="3.40.50.150">
    <property type="entry name" value="Vaccinia Virus protein VP39"/>
    <property type="match status" value="1"/>
</dbReference>
<organism evidence="5 6">
    <name type="scientific">Amblyomma americanum</name>
    <name type="common">Lone star tick</name>
    <dbReference type="NCBI Taxonomy" id="6943"/>
    <lineage>
        <taxon>Eukaryota</taxon>
        <taxon>Metazoa</taxon>
        <taxon>Ecdysozoa</taxon>
        <taxon>Arthropoda</taxon>
        <taxon>Chelicerata</taxon>
        <taxon>Arachnida</taxon>
        <taxon>Acari</taxon>
        <taxon>Parasitiformes</taxon>
        <taxon>Ixodida</taxon>
        <taxon>Ixodoidea</taxon>
        <taxon>Ixodidae</taxon>
        <taxon>Amblyomminae</taxon>
        <taxon>Amblyomma</taxon>
    </lineage>
</organism>
<feature type="domain" description="Methyltransferase type 11" evidence="4">
    <location>
        <begin position="51"/>
        <end position="99"/>
    </location>
</feature>
<dbReference type="InterPro" id="IPR013216">
    <property type="entry name" value="Methyltransf_11"/>
</dbReference>
<accession>A0AAQ4EUH0</accession>
<dbReference type="Pfam" id="PF08241">
    <property type="entry name" value="Methyltransf_11"/>
    <property type="match status" value="1"/>
</dbReference>
<evidence type="ECO:0000256" key="1">
    <source>
        <dbReference type="ARBA" id="ARBA00008361"/>
    </source>
</evidence>
<keyword evidence="3" id="KW-0808">Transferase</keyword>
<protein>
    <recommendedName>
        <fullName evidence="4">Methyltransferase type 11 domain-containing protein</fullName>
    </recommendedName>
</protein>
<dbReference type="SUPFAM" id="SSF53335">
    <property type="entry name" value="S-adenosyl-L-methionine-dependent methyltransferases"/>
    <property type="match status" value="1"/>
</dbReference>
<evidence type="ECO:0000259" key="4">
    <source>
        <dbReference type="Pfam" id="PF08241"/>
    </source>
</evidence>
<dbReference type="GO" id="GO:0008757">
    <property type="term" value="F:S-adenosylmethionine-dependent methyltransferase activity"/>
    <property type="evidence" value="ECO:0007669"/>
    <property type="project" value="InterPro"/>
</dbReference>
<dbReference type="GO" id="GO:0032259">
    <property type="term" value="P:methylation"/>
    <property type="evidence" value="ECO:0007669"/>
    <property type="project" value="UniProtKB-KW"/>
</dbReference>
<dbReference type="InterPro" id="IPR051052">
    <property type="entry name" value="Diverse_substrate_MTase"/>
</dbReference>
<sequence>MVLMSTCGGLRGVLYFAVAQRTVQAAVLRTARVTASVTLFDGYRGWRARRVERRVAKAESLPFDAGSVALVATVNALHWFRWESFFAEVRRVLADGGVFCPSLYRLRAVAEPGLEDCLQEVPCTLSRYS</sequence>
<evidence type="ECO:0000313" key="6">
    <source>
        <dbReference type="Proteomes" id="UP001321473"/>
    </source>
</evidence>
<reference evidence="5 6" key="1">
    <citation type="journal article" date="2023" name="Arcadia Sci">
        <title>De novo assembly of a long-read Amblyomma americanum tick genome.</title>
        <authorList>
            <person name="Chou S."/>
            <person name="Poskanzer K.E."/>
            <person name="Rollins M."/>
            <person name="Thuy-Boun P.S."/>
        </authorList>
    </citation>
    <scope>NUCLEOTIDE SEQUENCE [LARGE SCALE GENOMIC DNA]</scope>
    <source>
        <strain evidence="5">F_SG_1</strain>
        <tissue evidence="5">Salivary glands</tissue>
    </source>
</reference>
<evidence type="ECO:0000313" key="5">
    <source>
        <dbReference type="EMBL" id="KAK8778133.1"/>
    </source>
</evidence>
<evidence type="ECO:0000256" key="3">
    <source>
        <dbReference type="ARBA" id="ARBA00022679"/>
    </source>
</evidence>
<keyword evidence="6" id="KW-1185">Reference proteome</keyword>
<dbReference type="InterPro" id="IPR029063">
    <property type="entry name" value="SAM-dependent_MTases_sf"/>
</dbReference>
<name>A0AAQ4EUH0_AMBAM</name>
<dbReference type="Proteomes" id="UP001321473">
    <property type="component" value="Unassembled WGS sequence"/>
</dbReference>
<dbReference type="EMBL" id="JARKHS020011081">
    <property type="protein sequence ID" value="KAK8778133.1"/>
    <property type="molecule type" value="Genomic_DNA"/>
</dbReference>